<proteinExistence type="inferred from homology"/>
<keyword evidence="8" id="KW-1185">Reference proteome</keyword>
<feature type="chain" id="PRO_5045159356" evidence="6">
    <location>
        <begin position="21"/>
        <end position="267"/>
    </location>
</feature>
<comment type="caution">
    <text evidence="7">The sequence shown here is derived from an EMBL/GenBank/DDBJ whole genome shotgun (WGS) entry which is preliminary data.</text>
</comment>
<organism evidence="7 8">
    <name type="scientific">Algimonas ampicilliniresistens</name>
    <dbReference type="NCBI Taxonomy" id="1298735"/>
    <lineage>
        <taxon>Bacteria</taxon>
        <taxon>Pseudomonadati</taxon>
        <taxon>Pseudomonadota</taxon>
        <taxon>Alphaproteobacteria</taxon>
        <taxon>Maricaulales</taxon>
        <taxon>Robiginitomaculaceae</taxon>
        <taxon>Algimonas</taxon>
    </lineage>
</organism>
<evidence type="ECO:0000256" key="3">
    <source>
        <dbReference type="ARBA" id="ARBA00022729"/>
    </source>
</evidence>
<keyword evidence="5" id="KW-0998">Cell outer membrane</keyword>
<reference evidence="7" key="2">
    <citation type="submission" date="2023-01" db="EMBL/GenBank/DDBJ databases">
        <title>Draft genome sequence of Algimonas ampicilliniresistens strain NBRC 108219.</title>
        <authorList>
            <person name="Sun Q."/>
            <person name="Mori K."/>
        </authorList>
    </citation>
    <scope>NUCLEOTIDE SEQUENCE</scope>
    <source>
        <strain evidence="7">NBRC 108219</strain>
    </source>
</reference>
<protein>
    <submittedName>
        <fullName evidence="7">Structural protein MipA</fullName>
    </submittedName>
</protein>
<evidence type="ECO:0000313" key="7">
    <source>
        <dbReference type="EMBL" id="GLQ23542.1"/>
    </source>
</evidence>
<evidence type="ECO:0000313" key="8">
    <source>
        <dbReference type="Proteomes" id="UP001161391"/>
    </source>
</evidence>
<dbReference type="EMBL" id="BSNK01000001">
    <property type="protein sequence ID" value="GLQ23542.1"/>
    <property type="molecule type" value="Genomic_DNA"/>
</dbReference>
<gene>
    <name evidence="7" type="ORF">GCM10007853_14160</name>
</gene>
<feature type="signal peptide" evidence="6">
    <location>
        <begin position="1"/>
        <end position="20"/>
    </location>
</feature>
<evidence type="ECO:0000256" key="2">
    <source>
        <dbReference type="ARBA" id="ARBA00005722"/>
    </source>
</evidence>
<comment type="subcellular location">
    <subcellularLocation>
        <location evidence="1">Cell outer membrane</location>
    </subcellularLocation>
</comment>
<dbReference type="PANTHER" id="PTHR38776">
    <property type="entry name" value="MLTA-INTERACTING PROTEIN-RELATED"/>
    <property type="match status" value="1"/>
</dbReference>
<comment type="similarity">
    <text evidence="2">Belongs to the MipA/OmpV family.</text>
</comment>
<keyword evidence="4" id="KW-0472">Membrane</keyword>
<dbReference type="PANTHER" id="PTHR38776:SF1">
    <property type="entry name" value="MLTA-INTERACTING PROTEIN-RELATED"/>
    <property type="match status" value="1"/>
</dbReference>
<dbReference type="InterPro" id="IPR010583">
    <property type="entry name" value="MipA"/>
</dbReference>
<reference evidence="7" key="1">
    <citation type="journal article" date="2014" name="Int. J. Syst. Evol. Microbiol.">
        <title>Complete genome of a new Firmicutes species belonging to the dominant human colonic microbiota ('Ruminococcus bicirculans') reveals two chromosomes and a selective capacity to utilize plant glucans.</title>
        <authorList>
            <consortium name="NISC Comparative Sequencing Program"/>
            <person name="Wegmann U."/>
            <person name="Louis P."/>
            <person name="Goesmann A."/>
            <person name="Henrissat B."/>
            <person name="Duncan S.H."/>
            <person name="Flint H.J."/>
        </authorList>
    </citation>
    <scope>NUCLEOTIDE SEQUENCE</scope>
    <source>
        <strain evidence="7">NBRC 108219</strain>
    </source>
</reference>
<accession>A0ABQ5VB21</accession>
<evidence type="ECO:0000256" key="1">
    <source>
        <dbReference type="ARBA" id="ARBA00004442"/>
    </source>
</evidence>
<keyword evidence="3 6" id="KW-0732">Signal</keyword>
<sequence>MRLFSLLFATAFMAPGVATANEAQEGPNIRIGAAALYTPKYVGSDDYDLRALPLISFDNLAGFELSGLALAYPLIDIGTGQGPGRWSLKAGPRVAFDFGRDSEDSPTLTGLEDIGASLLTGGFLRASYGPLGVRVDAGQDVLGGHDGFNADLSVGTYLPDGLLAENLAIQPAITISWADETYNQAIYGITAQQAAASGLPQYDLGSGFHRASVSLLSWYQIDDRWQLNTVLSYRKYRGDFADSPILQAPDGATSDVFALIGVSRRFG</sequence>
<dbReference type="Proteomes" id="UP001161391">
    <property type="component" value="Unassembled WGS sequence"/>
</dbReference>
<dbReference type="Pfam" id="PF06629">
    <property type="entry name" value="MipA"/>
    <property type="match status" value="1"/>
</dbReference>
<evidence type="ECO:0000256" key="4">
    <source>
        <dbReference type="ARBA" id="ARBA00023136"/>
    </source>
</evidence>
<name>A0ABQ5VB21_9PROT</name>
<evidence type="ECO:0000256" key="6">
    <source>
        <dbReference type="SAM" id="SignalP"/>
    </source>
</evidence>
<dbReference type="RefSeq" id="WP_284389059.1">
    <property type="nucleotide sequence ID" value="NZ_BSNK01000001.1"/>
</dbReference>
<evidence type="ECO:0000256" key="5">
    <source>
        <dbReference type="ARBA" id="ARBA00023237"/>
    </source>
</evidence>